<feature type="signal peptide" evidence="2">
    <location>
        <begin position="1"/>
        <end position="22"/>
    </location>
</feature>
<accession>A0A5J5RZM6</accession>
<sequence length="97" mass="9864">MACQDLVVVVALVFMVVVGAFAVESSPSPVPSKASLPSKSPSPSSPVSSPKSPSIKSSSQYSNGSFFSQSKSYEEAPKSSHPDAPKSSSSSSSPNPS</sequence>
<evidence type="ECO:0000313" key="4">
    <source>
        <dbReference type="Proteomes" id="UP000327439"/>
    </source>
</evidence>
<feature type="compositionally biased region" description="Low complexity" evidence="1">
    <location>
        <begin position="85"/>
        <end position="97"/>
    </location>
</feature>
<dbReference type="EMBL" id="CM018217">
    <property type="protein sequence ID" value="KAB2036746.1"/>
    <property type="molecule type" value="Genomic_DNA"/>
</dbReference>
<evidence type="ECO:0000256" key="1">
    <source>
        <dbReference type="SAM" id="MobiDB-lite"/>
    </source>
</evidence>
<dbReference type="AlphaFoldDB" id="A0A5J5RZM6"/>
<keyword evidence="4" id="KW-1185">Reference proteome</keyword>
<protein>
    <submittedName>
        <fullName evidence="3">Uncharacterized protein</fullName>
    </submittedName>
</protein>
<feature type="chain" id="PRO_5023927983" evidence="2">
    <location>
        <begin position="23"/>
        <end position="97"/>
    </location>
</feature>
<organism evidence="3 4">
    <name type="scientific">Gossypium barbadense</name>
    <name type="common">Sea Island cotton</name>
    <name type="synonym">Hibiscus barbadensis</name>
    <dbReference type="NCBI Taxonomy" id="3634"/>
    <lineage>
        <taxon>Eukaryota</taxon>
        <taxon>Viridiplantae</taxon>
        <taxon>Streptophyta</taxon>
        <taxon>Embryophyta</taxon>
        <taxon>Tracheophyta</taxon>
        <taxon>Spermatophyta</taxon>
        <taxon>Magnoliopsida</taxon>
        <taxon>eudicotyledons</taxon>
        <taxon>Gunneridae</taxon>
        <taxon>Pentapetalae</taxon>
        <taxon>rosids</taxon>
        <taxon>malvids</taxon>
        <taxon>Malvales</taxon>
        <taxon>Malvaceae</taxon>
        <taxon>Malvoideae</taxon>
        <taxon>Gossypium</taxon>
    </lineage>
</organism>
<feature type="compositionally biased region" description="Low complexity" evidence="1">
    <location>
        <begin position="25"/>
        <end position="70"/>
    </location>
</feature>
<keyword evidence="2" id="KW-0732">Signal</keyword>
<feature type="compositionally biased region" description="Basic and acidic residues" evidence="1">
    <location>
        <begin position="72"/>
        <end position="84"/>
    </location>
</feature>
<proteinExistence type="predicted"/>
<feature type="region of interest" description="Disordered" evidence="1">
    <location>
        <begin position="25"/>
        <end position="97"/>
    </location>
</feature>
<dbReference type="Proteomes" id="UP000327439">
    <property type="component" value="Chromosome D03"/>
</dbReference>
<name>A0A5J5RZM6_GOSBA</name>
<evidence type="ECO:0000313" key="3">
    <source>
        <dbReference type="EMBL" id="KAB2036746.1"/>
    </source>
</evidence>
<reference evidence="4" key="1">
    <citation type="journal article" date="2020" name="Nat. Genet.">
        <title>Genomic diversifications of five Gossypium allopolyploid species and their impact on cotton improvement.</title>
        <authorList>
            <person name="Chen Z.J."/>
            <person name="Sreedasyam A."/>
            <person name="Ando A."/>
            <person name="Song Q."/>
            <person name="De Santiago L.M."/>
            <person name="Hulse-Kemp A.M."/>
            <person name="Ding M."/>
            <person name="Ye W."/>
            <person name="Kirkbride R.C."/>
            <person name="Jenkins J."/>
            <person name="Plott C."/>
            <person name="Lovell J."/>
            <person name="Lin Y.M."/>
            <person name="Vaughn R."/>
            <person name="Liu B."/>
            <person name="Simpson S."/>
            <person name="Scheffler B.E."/>
            <person name="Wen L."/>
            <person name="Saski C.A."/>
            <person name="Grover C.E."/>
            <person name="Hu G."/>
            <person name="Conover J.L."/>
            <person name="Carlson J.W."/>
            <person name="Shu S."/>
            <person name="Boston L.B."/>
            <person name="Williams M."/>
            <person name="Peterson D.G."/>
            <person name="McGee K."/>
            <person name="Jones D.C."/>
            <person name="Wendel J.F."/>
            <person name="Stelly D.M."/>
            <person name="Grimwood J."/>
            <person name="Schmutz J."/>
        </authorList>
    </citation>
    <scope>NUCLEOTIDE SEQUENCE [LARGE SCALE GENOMIC DNA]</scope>
    <source>
        <strain evidence="4">cv. 3-79</strain>
    </source>
</reference>
<evidence type="ECO:0000256" key="2">
    <source>
        <dbReference type="SAM" id="SignalP"/>
    </source>
</evidence>
<gene>
    <name evidence="3" type="ORF">ES319_D03G023300v1</name>
</gene>